<feature type="compositionally biased region" description="Basic and acidic residues" evidence="5">
    <location>
        <begin position="231"/>
        <end position="258"/>
    </location>
</feature>
<evidence type="ECO:0000256" key="1">
    <source>
        <dbReference type="ARBA" id="ARBA00022723"/>
    </source>
</evidence>
<feature type="compositionally biased region" description="Basic and acidic residues" evidence="5">
    <location>
        <begin position="633"/>
        <end position="648"/>
    </location>
</feature>
<dbReference type="PROSITE" id="PS00478">
    <property type="entry name" value="LIM_DOMAIN_1"/>
    <property type="match status" value="1"/>
</dbReference>
<name>A0A8K0EEF5_BRALA</name>
<dbReference type="InterPro" id="IPR001781">
    <property type="entry name" value="Znf_LIM"/>
</dbReference>
<evidence type="ECO:0000313" key="7">
    <source>
        <dbReference type="EMBL" id="CAH1245482.1"/>
    </source>
</evidence>
<evidence type="ECO:0000313" key="8">
    <source>
        <dbReference type="Proteomes" id="UP000838412"/>
    </source>
</evidence>
<dbReference type="Proteomes" id="UP000838412">
    <property type="component" value="Chromosome 14"/>
</dbReference>
<feature type="region of interest" description="Disordered" evidence="5">
    <location>
        <begin position="1200"/>
        <end position="1229"/>
    </location>
</feature>
<feature type="compositionally biased region" description="Acidic residues" evidence="5">
    <location>
        <begin position="272"/>
        <end position="282"/>
    </location>
</feature>
<feature type="compositionally biased region" description="Basic and acidic residues" evidence="5">
    <location>
        <begin position="656"/>
        <end position="674"/>
    </location>
</feature>
<dbReference type="GO" id="GO:2001046">
    <property type="term" value="P:positive regulation of integrin-mediated signaling pathway"/>
    <property type="evidence" value="ECO:0007669"/>
    <property type="project" value="TreeGrafter"/>
</dbReference>
<dbReference type="PANTHER" id="PTHR24210">
    <property type="entry name" value="LIM DOMAIN-CONTAINING PROTEIN"/>
    <property type="match status" value="1"/>
</dbReference>
<evidence type="ECO:0000259" key="6">
    <source>
        <dbReference type="PROSITE" id="PS50023"/>
    </source>
</evidence>
<feature type="compositionally biased region" description="Basic and acidic residues" evidence="5">
    <location>
        <begin position="185"/>
        <end position="195"/>
    </location>
</feature>
<keyword evidence="3 4" id="KW-0440">LIM domain</keyword>
<proteinExistence type="predicted"/>
<feature type="compositionally biased region" description="Acidic residues" evidence="5">
    <location>
        <begin position="916"/>
        <end position="935"/>
    </location>
</feature>
<dbReference type="GO" id="GO:0005911">
    <property type="term" value="C:cell-cell junction"/>
    <property type="evidence" value="ECO:0007669"/>
    <property type="project" value="TreeGrafter"/>
</dbReference>
<dbReference type="GO" id="GO:0046872">
    <property type="term" value="F:metal ion binding"/>
    <property type="evidence" value="ECO:0007669"/>
    <property type="project" value="UniProtKB-KW"/>
</dbReference>
<feature type="compositionally biased region" description="Basic and acidic residues" evidence="5">
    <location>
        <begin position="283"/>
        <end position="318"/>
    </location>
</feature>
<sequence length="1229" mass="137652">MSPPPQKRQEKAPAATQEEPKKIPMEMPTPPPRHKKDLPVPNDNEEPVKAESPPPQKEEEKEPEPVQEQVVPEPVKTLPPQPQEKEEPPKPEEKEDVTPVAVEPVAPQPEEVKKEPEQIQPEPETPTPSQPEEKEEPPKPEEKEDVTPVAVEPAAPQPEEVKKEPEQIQPEPETPTPSQPEEKEEPPKPEEKEDVTPVAVEPAAPQPEEVKKEPKQIQPEPVTPMPSQPPAKEEPSIPDKSEESKPETTEEPAPQKEETTEEEKEPDTTEAVIEEPPVETEPETPKEDKEKVADTVPEKPTEDEPKDEPKLEDQHISELPESVPAEIAPPLPPRRSKSKKDTAPADAVEPIVPEEQAAEENDNGPDRAEPPPLPVKKKSQRSQEELPSPVDEDKYPEISFSDEPPLQTNLDDIFSSPDAVLNAPCKGSDDDVPKEDEEGIVPDELAPVKPKKRSESFKAGRDRLKALGKSLKDKATRRKSEKAPDEDKPETTDGPDNLVEDAEIPTLLEEPNTQRPGSRDRLKALRKSLKEKATRRKSEKSSDEDKPEITEDPDNVVEDAEIPTLPEEPDTQKPGSRDRLKALGKSLKEKATRRKSDKSPDEDKPEITDDPENLDKDVDPPTSPQEPDTQKPGSRDRLKALGKSLKEKATRRKSAKTPDEDKPEITEDTDKPEITDDPESLVTDVDTPTSPQDPDSQKPGSRDRLKALGKSLKDKATRRKSAKTPDEDKPETIDDPDNLVQNVDTPSSPQEPESPKPKKESKSLLSKLKDGLLSDSEKELTPHVQKKQNDEEADEPVVSKAADPEDMATPGPSHQPDENIDDQDEAPIKPEKKKIHFPRKLSKLRNSFKKRAKSKSDEDPKSDLEGDATPARDDENKENAPSLEKTPDSPSALKTPTSPDQSFSTVIENFAAQEDPGPDDSDAEEEQTKEDDQGPDEAWSPWFKDTPKIQAPSDAQSSPVLDKKPENDVPSPLIEDPYVSPDDRPKLPPKEKKSTEPDEQSDKEEKEEEPIWEKIYDGKAKDKKEEPLPAPKDYRPPKIKPYIEDRTDGTPRKPSKDDKEIFNTCWVCGDAITGMMIVALGRYWHAEHFRCARCGIPFKAVGLPHYEHDGKAYCEPHFHELFSDFCYACDQPITDEIICAMNKTWCRKHFCCAMCNQSIKLEEKFYACDSRPVCKKCKEKVPASLLQTRKKRTIIDTIKDMVRSPRQPTTPTVPTSPESPPKNPNEYFV</sequence>
<feature type="compositionally biased region" description="Basic and acidic residues" evidence="5">
    <location>
        <begin position="1009"/>
        <end position="1057"/>
    </location>
</feature>
<dbReference type="PROSITE" id="PS50023">
    <property type="entry name" value="LIM_DOMAIN_2"/>
    <property type="match status" value="1"/>
</dbReference>
<protein>
    <submittedName>
        <fullName evidence="7">LIMS1 protein</fullName>
    </submittedName>
</protein>
<dbReference type="InterPro" id="IPR017351">
    <property type="entry name" value="PINCH-1-4-like"/>
</dbReference>
<accession>A0A8K0EEF5</accession>
<feature type="compositionally biased region" description="Basic and acidic residues" evidence="5">
    <location>
        <begin position="136"/>
        <end position="146"/>
    </location>
</feature>
<organism evidence="7 8">
    <name type="scientific">Branchiostoma lanceolatum</name>
    <name type="common">Common lancelet</name>
    <name type="synonym">Amphioxus lanceolatum</name>
    <dbReference type="NCBI Taxonomy" id="7740"/>
    <lineage>
        <taxon>Eukaryota</taxon>
        <taxon>Metazoa</taxon>
        <taxon>Chordata</taxon>
        <taxon>Cephalochordata</taxon>
        <taxon>Leptocardii</taxon>
        <taxon>Amphioxiformes</taxon>
        <taxon>Branchiostomatidae</taxon>
        <taxon>Branchiostoma</taxon>
    </lineage>
</organism>
<feature type="compositionally biased region" description="Low complexity" evidence="5">
    <location>
        <begin position="66"/>
        <end position="76"/>
    </location>
</feature>
<keyword evidence="8" id="KW-1185">Reference proteome</keyword>
<dbReference type="GO" id="GO:0005925">
    <property type="term" value="C:focal adhesion"/>
    <property type="evidence" value="ECO:0007669"/>
    <property type="project" value="TreeGrafter"/>
</dbReference>
<feature type="compositionally biased region" description="Basic and acidic residues" evidence="5">
    <location>
        <begin position="854"/>
        <end position="878"/>
    </location>
</feature>
<feature type="compositionally biased region" description="Basic and acidic residues" evidence="5">
    <location>
        <begin position="539"/>
        <end position="549"/>
    </location>
</feature>
<evidence type="ECO:0000256" key="2">
    <source>
        <dbReference type="ARBA" id="ARBA00022833"/>
    </source>
</evidence>
<feature type="compositionally biased region" description="Basic and acidic residues" evidence="5">
    <location>
        <begin position="700"/>
        <end position="715"/>
    </location>
</feature>
<dbReference type="GO" id="GO:1900026">
    <property type="term" value="P:positive regulation of substrate adhesion-dependent cell spreading"/>
    <property type="evidence" value="ECO:0007669"/>
    <property type="project" value="TreeGrafter"/>
</dbReference>
<dbReference type="AlphaFoldDB" id="A0A8K0EEF5"/>
<feature type="compositionally biased region" description="Low complexity" evidence="5">
    <location>
        <begin position="98"/>
        <end position="109"/>
    </location>
</feature>
<feature type="compositionally biased region" description="Basic residues" evidence="5">
    <location>
        <begin position="831"/>
        <end position="853"/>
    </location>
</feature>
<dbReference type="Pfam" id="PF00412">
    <property type="entry name" value="LIM"/>
    <property type="match status" value="2"/>
</dbReference>
<feature type="compositionally biased region" description="Low complexity" evidence="5">
    <location>
        <begin position="1204"/>
        <end position="1216"/>
    </location>
</feature>
<dbReference type="Gene3D" id="2.10.110.10">
    <property type="entry name" value="Cysteine Rich Protein"/>
    <property type="match status" value="2"/>
</dbReference>
<feature type="compositionally biased region" description="Acidic residues" evidence="5">
    <location>
        <begin position="550"/>
        <end position="561"/>
    </location>
</feature>
<feature type="compositionally biased region" description="Low complexity" evidence="5">
    <location>
        <begin position="147"/>
        <end position="158"/>
    </location>
</feature>
<keyword evidence="2 4" id="KW-0862">Zinc</keyword>
<dbReference type="FunFam" id="2.10.110.10:FF:000009">
    <property type="entry name" value="Paxillin isoform 1"/>
    <property type="match status" value="1"/>
</dbReference>
<feature type="compositionally biased region" description="Low complexity" evidence="5">
    <location>
        <begin position="196"/>
        <end position="207"/>
    </location>
</feature>
<dbReference type="GO" id="GO:0005737">
    <property type="term" value="C:cytoplasm"/>
    <property type="evidence" value="ECO:0007669"/>
    <property type="project" value="TreeGrafter"/>
</dbReference>
<feature type="compositionally biased region" description="Basic and acidic residues" evidence="5">
    <location>
        <begin position="753"/>
        <end position="781"/>
    </location>
</feature>
<feature type="compositionally biased region" description="Basic and acidic residues" evidence="5">
    <location>
        <begin position="517"/>
        <end position="532"/>
    </location>
</feature>
<feature type="compositionally biased region" description="Basic and acidic residues" evidence="5">
    <location>
        <begin position="981"/>
        <end position="996"/>
    </location>
</feature>
<gene>
    <name evidence="7" type="primary">LIMS1</name>
    <name evidence="7" type="ORF">BLAG_LOCUS7801</name>
</gene>
<feature type="compositionally biased region" description="Basic and acidic residues" evidence="5">
    <location>
        <begin position="575"/>
        <end position="590"/>
    </location>
</feature>
<dbReference type="PANTHER" id="PTHR24210:SF0">
    <property type="entry name" value="LIM DOMAIN-CONTAINING PROTEIN"/>
    <property type="match status" value="1"/>
</dbReference>
<reference evidence="7" key="1">
    <citation type="submission" date="2022-01" db="EMBL/GenBank/DDBJ databases">
        <authorList>
            <person name="Braso-Vives M."/>
        </authorList>
    </citation>
    <scope>NUCLEOTIDE SEQUENCE</scope>
</reference>
<evidence type="ECO:0000256" key="4">
    <source>
        <dbReference type="PROSITE-ProRule" id="PRU00125"/>
    </source>
</evidence>
<dbReference type="CDD" id="cd09335">
    <property type="entry name" value="LIM5_PINCH"/>
    <property type="match status" value="1"/>
</dbReference>
<feature type="compositionally biased region" description="Basic and acidic residues" evidence="5">
    <location>
        <begin position="453"/>
        <end position="474"/>
    </location>
</feature>
<feature type="region of interest" description="Disordered" evidence="5">
    <location>
        <begin position="1"/>
        <end position="1057"/>
    </location>
</feature>
<dbReference type="OrthoDB" id="20689at2759"/>
<feature type="domain" description="LIM zinc-binding" evidence="6">
    <location>
        <begin position="1063"/>
        <end position="1124"/>
    </location>
</feature>
<dbReference type="GO" id="GO:0045216">
    <property type="term" value="P:cell-cell junction organization"/>
    <property type="evidence" value="ECO:0007669"/>
    <property type="project" value="TreeGrafter"/>
</dbReference>
<dbReference type="SMART" id="SM00132">
    <property type="entry name" value="LIM"/>
    <property type="match status" value="2"/>
</dbReference>
<feature type="compositionally biased region" description="Basic and acidic residues" evidence="5">
    <location>
        <begin position="481"/>
        <end position="491"/>
    </location>
</feature>
<feature type="compositionally biased region" description="Acidic residues" evidence="5">
    <location>
        <begin position="430"/>
        <end position="441"/>
    </location>
</feature>
<keyword evidence="1 4" id="KW-0479">Metal-binding</keyword>
<feature type="compositionally biased region" description="Polar residues" evidence="5">
    <location>
        <begin position="888"/>
        <end position="907"/>
    </location>
</feature>
<feature type="compositionally biased region" description="Basic and acidic residues" evidence="5">
    <location>
        <begin position="597"/>
        <end position="619"/>
    </location>
</feature>
<dbReference type="CDD" id="cd09334">
    <property type="entry name" value="LIM4_PINCH"/>
    <property type="match status" value="1"/>
</dbReference>
<feature type="compositionally biased region" description="Basic and acidic residues" evidence="5">
    <location>
        <begin position="83"/>
        <end position="97"/>
    </location>
</feature>
<dbReference type="EMBL" id="OV696699">
    <property type="protein sequence ID" value="CAH1245482.1"/>
    <property type="molecule type" value="Genomic_DNA"/>
</dbReference>
<dbReference type="SUPFAM" id="SSF57716">
    <property type="entry name" value="Glucocorticoid receptor-like (DNA-binding domain)"/>
    <property type="match status" value="2"/>
</dbReference>
<feature type="compositionally biased region" description="Acidic residues" evidence="5">
    <location>
        <begin position="997"/>
        <end position="1008"/>
    </location>
</feature>
<dbReference type="GO" id="GO:0098609">
    <property type="term" value="P:cell-cell adhesion"/>
    <property type="evidence" value="ECO:0007669"/>
    <property type="project" value="TreeGrafter"/>
</dbReference>
<evidence type="ECO:0000256" key="3">
    <source>
        <dbReference type="ARBA" id="ARBA00023038"/>
    </source>
</evidence>
<evidence type="ECO:0000256" key="5">
    <source>
        <dbReference type="SAM" id="MobiDB-lite"/>
    </source>
</evidence>
<feature type="compositionally biased region" description="Basic and acidic residues" evidence="5">
    <location>
        <begin position="723"/>
        <end position="732"/>
    </location>
</feature>